<dbReference type="InterPro" id="IPR036951">
    <property type="entry name" value="ArAA_hydroxylase_sf"/>
</dbReference>
<dbReference type="InterPro" id="IPR005963">
    <property type="entry name" value="Trp_5_mOase"/>
</dbReference>
<evidence type="ECO:0000313" key="19">
    <source>
        <dbReference type="Proteomes" id="UP001558613"/>
    </source>
</evidence>
<evidence type="ECO:0000256" key="5">
    <source>
        <dbReference type="ARBA" id="ARBA00022553"/>
    </source>
</evidence>
<comment type="pathway">
    <text evidence="2">Aromatic compound metabolism; serotonin biosynthesis; serotonin from L-tryptophan: step 1/2.</text>
</comment>
<dbReference type="Gene3D" id="1.10.800.10">
    <property type="entry name" value="Aromatic amino acid hydroxylase"/>
    <property type="match status" value="1"/>
</dbReference>
<comment type="caution">
    <text evidence="18">The sequence shown here is derived from an EMBL/GenBank/DDBJ whole genome shotgun (WGS) entry which is preliminary data.</text>
</comment>
<dbReference type="PANTHER" id="PTHR11473">
    <property type="entry name" value="AROMATIC AMINO ACID HYDROXYLASE"/>
    <property type="match status" value="1"/>
</dbReference>
<feature type="region of interest" description="Disordered" evidence="15">
    <location>
        <begin position="33"/>
        <end position="98"/>
    </location>
</feature>
<dbReference type="InterPro" id="IPR019774">
    <property type="entry name" value="Aromatic-AA_hydroxylase_C"/>
</dbReference>
<dbReference type="InterPro" id="IPR001273">
    <property type="entry name" value="ArAA_hydroxylase"/>
</dbReference>
<evidence type="ECO:0000256" key="1">
    <source>
        <dbReference type="ARBA" id="ARBA00001954"/>
    </source>
</evidence>
<dbReference type="EMBL" id="JAYMGO010000018">
    <property type="protein sequence ID" value="KAL1256928.1"/>
    <property type="molecule type" value="Genomic_DNA"/>
</dbReference>
<keyword evidence="9" id="KW-0503">Monooxygenase</keyword>
<evidence type="ECO:0000256" key="11">
    <source>
        <dbReference type="ARBA" id="ARBA00040889"/>
    </source>
</evidence>
<dbReference type="PRINTS" id="PR00372">
    <property type="entry name" value="FYWHYDRXLASE"/>
</dbReference>
<dbReference type="InterPro" id="IPR045865">
    <property type="entry name" value="ACT-like_dom_sf"/>
</dbReference>
<keyword evidence="19" id="KW-1185">Reference proteome</keyword>
<dbReference type="InterPro" id="IPR041904">
    <property type="entry name" value="TrpOH_cat"/>
</dbReference>
<feature type="domain" description="Biopterin-dependent aromatic amino acid hydroxylase family profile" evidence="16">
    <location>
        <begin position="258"/>
        <end position="604"/>
    </location>
</feature>
<dbReference type="Proteomes" id="UP001558613">
    <property type="component" value="Unassembled WGS sequence"/>
</dbReference>
<proteinExistence type="inferred from homology"/>
<dbReference type="CDD" id="cd03346">
    <property type="entry name" value="eu_TrpOH"/>
    <property type="match status" value="1"/>
</dbReference>
<comment type="catalytic activity">
    <reaction evidence="13">
        <text>(6R)-L-erythro-5,6,7,8-tetrahydrobiopterin + L-tryptophan + O2 = 5-hydroxy-L-tryptophan + (4aS,6R)-4a-hydroxy-L-erythro-5,6,7,8-tetrahydrobiopterin</text>
        <dbReference type="Rhea" id="RHEA:16709"/>
        <dbReference type="ChEBI" id="CHEBI:15379"/>
        <dbReference type="ChEBI" id="CHEBI:15642"/>
        <dbReference type="ChEBI" id="CHEBI:57912"/>
        <dbReference type="ChEBI" id="CHEBI:58266"/>
        <dbReference type="ChEBI" id="CHEBI:59560"/>
        <dbReference type="EC" id="1.14.16.4"/>
    </reaction>
</comment>
<reference evidence="18 19" key="1">
    <citation type="submission" date="2023-09" db="EMBL/GenBank/DDBJ databases">
        <authorList>
            <person name="Wang M."/>
        </authorList>
    </citation>
    <scope>NUCLEOTIDE SEQUENCE [LARGE SCALE GENOMIC DNA]</scope>
    <source>
        <strain evidence="18">GT-2023</strain>
        <tissue evidence="18">Liver</tissue>
    </source>
</reference>
<comment type="cofactor">
    <cofactor evidence="1">
        <name>Fe(2+)</name>
        <dbReference type="ChEBI" id="CHEBI:29033"/>
    </cofactor>
</comment>
<evidence type="ECO:0000256" key="4">
    <source>
        <dbReference type="ARBA" id="ARBA00012002"/>
    </source>
</evidence>
<evidence type="ECO:0000256" key="2">
    <source>
        <dbReference type="ARBA" id="ARBA00004783"/>
    </source>
</evidence>
<dbReference type="InterPro" id="IPR036329">
    <property type="entry name" value="Aro-AA_hydroxylase_C_sf"/>
</dbReference>
<dbReference type="NCBIfam" id="TIGR01270">
    <property type="entry name" value="Trp_5_monoox"/>
    <property type="match status" value="1"/>
</dbReference>
<dbReference type="SUPFAM" id="SSF55021">
    <property type="entry name" value="ACT-like"/>
    <property type="match status" value="1"/>
</dbReference>
<comment type="subunit">
    <text evidence="14">Interacts with DNAJC12.</text>
</comment>
<dbReference type="Pfam" id="PF00351">
    <property type="entry name" value="Biopterin_H"/>
    <property type="match status" value="1"/>
</dbReference>
<sequence length="609" mass="69430">MMGAVCRYLPLFTFQPQNGKSESFCSRFISPRRGGVSGTVAHPRSSQSSLKGQLKETTAPLPYEMQGKKTSQETATMSSELQTNPKGPQTAPKSPVGLIRKRGQEAIPKMQPAMMMFSSKYWARRGMSLDSAMYDQQHLAASMLRRTSFNRIDERPNKEEPKSTHDLGKLAVIFSLKNEVGCLVKALRLFQEKHVNLSHIESRRSKRVTSEVEIYAECNCTKKEFNELVQHLKDHVNIVSYNTPQHVWSAETDCLDCVCVLGGLPDGEGIPWFPQKISELDQCSHRVLMYGSELDADHPGFKDKVYRERRKYFVEVAMNYKFGQPIPRIEYTQEEVKTWGVIFRELTKLYPTHACREYLKNLPLLTKHCGYREDNIPQLEDVSRFLRERSGFTVRPVAGYLSPRDFLAGLAYRVFNCTQYIRHSTDPLYTPEPDTCHELLGHVPLLADPKFAQFSQEIGLASLGASDEDVQKLATCYFFTIEFGLCKQDGQLRAYGAGLLSSIGELRHALSDKATVKMFDPKTTCYQECLITTFQDVYFVSESFEEAKEKMREFAKTIKRPFSVYYNPYTQSIDLLKDTRSIENVVQDLRSDLTTVCDALGKMNTYLGI</sequence>
<gene>
    <name evidence="18" type="ORF">QQF64_012473</name>
</gene>
<dbReference type="InterPro" id="IPR002912">
    <property type="entry name" value="ACT_dom"/>
</dbReference>
<evidence type="ECO:0000313" key="18">
    <source>
        <dbReference type="EMBL" id="KAL1256928.1"/>
    </source>
</evidence>
<dbReference type="SUPFAM" id="SSF56534">
    <property type="entry name" value="Aromatic aminoacid monoxygenases, catalytic and oligomerization domains"/>
    <property type="match status" value="1"/>
</dbReference>
<dbReference type="CDD" id="cd04929">
    <property type="entry name" value="ACT_TPH"/>
    <property type="match status" value="1"/>
</dbReference>
<evidence type="ECO:0000256" key="12">
    <source>
        <dbReference type="ARBA" id="ARBA00042662"/>
    </source>
</evidence>
<accession>A0ABR3LVL3</accession>
<dbReference type="EC" id="1.14.16.4" evidence="4"/>
<evidence type="ECO:0000259" key="17">
    <source>
        <dbReference type="PROSITE" id="PS51671"/>
    </source>
</evidence>
<evidence type="ECO:0000256" key="15">
    <source>
        <dbReference type="SAM" id="MobiDB-lite"/>
    </source>
</evidence>
<evidence type="ECO:0000256" key="9">
    <source>
        <dbReference type="ARBA" id="ARBA00023033"/>
    </source>
</evidence>
<organism evidence="18 19">
    <name type="scientific">Cirrhinus molitorella</name>
    <name type="common">mud carp</name>
    <dbReference type="NCBI Taxonomy" id="172907"/>
    <lineage>
        <taxon>Eukaryota</taxon>
        <taxon>Metazoa</taxon>
        <taxon>Chordata</taxon>
        <taxon>Craniata</taxon>
        <taxon>Vertebrata</taxon>
        <taxon>Euteleostomi</taxon>
        <taxon>Actinopterygii</taxon>
        <taxon>Neopterygii</taxon>
        <taxon>Teleostei</taxon>
        <taxon>Ostariophysi</taxon>
        <taxon>Cypriniformes</taxon>
        <taxon>Cyprinidae</taxon>
        <taxon>Labeoninae</taxon>
        <taxon>Labeonini</taxon>
        <taxon>Cirrhinus</taxon>
    </lineage>
</organism>
<evidence type="ECO:0000256" key="14">
    <source>
        <dbReference type="ARBA" id="ARBA00062416"/>
    </source>
</evidence>
<keyword evidence="6" id="KW-0479">Metal-binding</keyword>
<keyword evidence="7" id="KW-0560">Oxidoreductase</keyword>
<evidence type="ECO:0000256" key="7">
    <source>
        <dbReference type="ARBA" id="ARBA00023002"/>
    </source>
</evidence>
<dbReference type="PANTHER" id="PTHR11473:SF16">
    <property type="entry name" value="TRYPTOPHAN 5-HYDROXYLASE 2"/>
    <property type="match status" value="1"/>
</dbReference>
<protein>
    <recommendedName>
        <fullName evidence="11">Tryptophan 5-hydroxylase 2</fullName>
        <ecNumber evidence="4">1.14.16.4</ecNumber>
    </recommendedName>
    <alternativeName>
        <fullName evidence="12">Tryptophan 5-monooxygenase 2</fullName>
    </alternativeName>
</protein>
<feature type="domain" description="ACT" evidence="17">
    <location>
        <begin position="171"/>
        <end position="246"/>
    </location>
</feature>
<evidence type="ECO:0000259" key="16">
    <source>
        <dbReference type="PROSITE" id="PS51410"/>
    </source>
</evidence>
<dbReference type="PROSITE" id="PS51410">
    <property type="entry name" value="BH4_AAA_HYDROXYL_2"/>
    <property type="match status" value="1"/>
</dbReference>
<keyword evidence="5" id="KW-0597">Phosphoprotein</keyword>
<dbReference type="PROSITE" id="PS51671">
    <property type="entry name" value="ACT"/>
    <property type="match status" value="1"/>
</dbReference>
<comment type="similarity">
    <text evidence="3">Belongs to the biopterin-dependent aromatic amino acid hydroxylase family.</text>
</comment>
<keyword evidence="8" id="KW-0408">Iron</keyword>
<feature type="compositionally biased region" description="Polar residues" evidence="15">
    <location>
        <begin position="72"/>
        <end position="87"/>
    </location>
</feature>
<evidence type="ECO:0000256" key="3">
    <source>
        <dbReference type="ARBA" id="ARBA00009712"/>
    </source>
</evidence>
<evidence type="ECO:0000256" key="8">
    <source>
        <dbReference type="ARBA" id="ARBA00023004"/>
    </source>
</evidence>
<name>A0ABR3LVL3_9TELE</name>
<dbReference type="InterPro" id="IPR018301">
    <property type="entry name" value="ArAA_hydroxylase_Fe/CU_BS"/>
</dbReference>
<dbReference type="PROSITE" id="PS00367">
    <property type="entry name" value="BH4_AAA_HYDROXYL_1"/>
    <property type="match status" value="1"/>
</dbReference>
<evidence type="ECO:0000256" key="10">
    <source>
        <dbReference type="ARBA" id="ARBA00023094"/>
    </source>
</evidence>
<evidence type="ECO:0000256" key="6">
    <source>
        <dbReference type="ARBA" id="ARBA00022723"/>
    </source>
</evidence>
<evidence type="ECO:0000256" key="13">
    <source>
        <dbReference type="ARBA" id="ARBA00048860"/>
    </source>
</evidence>
<keyword evidence="10" id="KW-0724">Serotonin biosynthesis</keyword>